<name>A0A374PA60_9FIRM</name>
<dbReference type="EMBL" id="QSON01000003">
    <property type="protein sequence ID" value="RGJ05796.1"/>
    <property type="molecule type" value="Genomic_DNA"/>
</dbReference>
<organism evidence="1 2">
    <name type="scientific">Hungatella hathewayi</name>
    <dbReference type="NCBI Taxonomy" id="154046"/>
    <lineage>
        <taxon>Bacteria</taxon>
        <taxon>Bacillati</taxon>
        <taxon>Bacillota</taxon>
        <taxon>Clostridia</taxon>
        <taxon>Lachnospirales</taxon>
        <taxon>Lachnospiraceae</taxon>
        <taxon>Hungatella</taxon>
    </lineage>
</organism>
<accession>A0A374PA60</accession>
<dbReference type="Proteomes" id="UP000263014">
    <property type="component" value="Unassembled WGS sequence"/>
</dbReference>
<proteinExistence type="predicted"/>
<evidence type="ECO:0000313" key="1">
    <source>
        <dbReference type="EMBL" id="RGJ05796.1"/>
    </source>
</evidence>
<gene>
    <name evidence="1" type="ORF">DXD79_07135</name>
</gene>
<dbReference type="AlphaFoldDB" id="A0A374PA60"/>
<reference evidence="1 2" key="1">
    <citation type="submission" date="2018-08" db="EMBL/GenBank/DDBJ databases">
        <title>A genome reference for cultivated species of the human gut microbiota.</title>
        <authorList>
            <person name="Zou Y."/>
            <person name="Xue W."/>
            <person name="Luo G."/>
        </authorList>
    </citation>
    <scope>NUCLEOTIDE SEQUENCE [LARGE SCALE GENOMIC DNA]</scope>
    <source>
        <strain evidence="1 2">TM09-12</strain>
    </source>
</reference>
<dbReference type="RefSeq" id="WP_118033060.1">
    <property type="nucleotide sequence ID" value="NZ_QSON01000003.1"/>
</dbReference>
<sequence>MGQGLIMRTGGGGGGSTDLSAVTAGAGDVLAGKVIVGQDGNTVTGIMVNQGAKKSSLRAGSKYAIQKGFHNGSGIITAVSLESQTPATAKPDDILFGKTAWVDGEKLEGNMLGYRRSNEGIEGTGTIYIGDMLTTGNIFIEFTDSFWNKSFGFILSQQNGGFFDDEYSIYKNGQEVVKIRVVTSSYIPSNIIVITPNSDNTLDPITSAVTYEMTSI</sequence>
<comment type="caution">
    <text evidence="1">The sequence shown here is derived from an EMBL/GenBank/DDBJ whole genome shotgun (WGS) entry which is preliminary data.</text>
</comment>
<protein>
    <submittedName>
        <fullName evidence="1">Uncharacterized protein</fullName>
    </submittedName>
</protein>
<evidence type="ECO:0000313" key="2">
    <source>
        <dbReference type="Proteomes" id="UP000263014"/>
    </source>
</evidence>